<accession>Q2LQG9</accession>
<evidence type="ECO:0000256" key="2">
    <source>
        <dbReference type="RuleBase" id="RU003749"/>
    </source>
</evidence>
<dbReference type="Proteomes" id="UP000001933">
    <property type="component" value="Chromosome"/>
</dbReference>
<dbReference type="InParanoid" id="Q2LQG9"/>
<dbReference type="PANTHER" id="PTHR33495:SF2">
    <property type="entry name" value="ANTI-SIGMA FACTOR ANTAGONIST TM_1081-RELATED"/>
    <property type="match status" value="1"/>
</dbReference>
<evidence type="ECO:0000256" key="1">
    <source>
        <dbReference type="ARBA" id="ARBA00009013"/>
    </source>
</evidence>
<reference evidence="4 5" key="1">
    <citation type="journal article" date="2007" name="Proc. Natl. Acad. Sci. U.S.A.">
        <title>The genome of Syntrophus aciditrophicus: life at the thermodynamic limit of microbial growth.</title>
        <authorList>
            <person name="McInerney M.J."/>
            <person name="Rohlin L."/>
            <person name="Mouttaki H."/>
            <person name="Kim U."/>
            <person name="Krupp R.S."/>
            <person name="Rios-Hernandez L."/>
            <person name="Sieber J."/>
            <person name="Struchtemeyer C.G."/>
            <person name="Bhattacharyya A."/>
            <person name="Campbell J.W."/>
            <person name="Gunsalus R.P."/>
        </authorList>
    </citation>
    <scope>NUCLEOTIDE SEQUENCE [LARGE SCALE GENOMIC DNA]</scope>
    <source>
        <strain evidence="4 5">SB</strain>
    </source>
</reference>
<dbReference type="EMBL" id="CP000252">
    <property type="protein sequence ID" value="ABC76370.1"/>
    <property type="molecule type" value="Genomic_DNA"/>
</dbReference>
<dbReference type="InterPro" id="IPR003658">
    <property type="entry name" value="Anti-sigma_ant"/>
</dbReference>
<evidence type="ECO:0000259" key="3">
    <source>
        <dbReference type="PROSITE" id="PS50801"/>
    </source>
</evidence>
<dbReference type="CDD" id="cd07043">
    <property type="entry name" value="STAS_anti-anti-sigma_factors"/>
    <property type="match status" value="1"/>
</dbReference>
<organism evidence="4 5">
    <name type="scientific">Syntrophus aciditrophicus (strain SB)</name>
    <dbReference type="NCBI Taxonomy" id="56780"/>
    <lineage>
        <taxon>Bacteria</taxon>
        <taxon>Pseudomonadati</taxon>
        <taxon>Thermodesulfobacteriota</taxon>
        <taxon>Syntrophia</taxon>
        <taxon>Syntrophales</taxon>
        <taxon>Syntrophaceae</taxon>
        <taxon>Syntrophus</taxon>
    </lineage>
</organism>
<dbReference type="GO" id="GO:0043856">
    <property type="term" value="F:anti-sigma factor antagonist activity"/>
    <property type="evidence" value="ECO:0007669"/>
    <property type="project" value="InterPro"/>
</dbReference>
<comment type="similarity">
    <text evidence="1 2">Belongs to the anti-sigma-factor antagonist family.</text>
</comment>
<dbReference type="eggNOG" id="COG1366">
    <property type="taxonomic scope" value="Bacteria"/>
</dbReference>
<dbReference type="Gene3D" id="3.30.750.24">
    <property type="entry name" value="STAS domain"/>
    <property type="match status" value="1"/>
</dbReference>
<evidence type="ECO:0000313" key="5">
    <source>
        <dbReference type="Proteomes" id="UP000001933"/>
    </source>
</evidence>
<dbReference type="InterPro" id="IPR002645">
    <property type="entry name" value="STAS_dom"/>
</dbReference>
<name>Q2LQG9_SYNAS</name>
<dbReference type="SUPFAM" id="SSF52091">
    <property type="entry name" value="SpoIIaa-like"/>
    <property type="match status" value="1"/>
</dbReference>
<dbReference type="NCBIfam" id="TIGR00377">
    <property type="entry name" value="ant_ant_sig"/>
    <property type="match status" value="1"/>
</dbReference>
<dbReference type="KEGG" id="sat:SYN_02356"/>
<dbReference type="AlphaFoldDB" id="Q2LQG9"/>
<dbReference type="PROSITE" id="PS50801">
    <property type="entry name" value="STAS"/>
    <property type="match status" value="1"/>
</dbReference>
<dbReference type="HOGENOM" id="CLU_1401836_0_0_7"/>
<feature type="domain" description="STAS" evidence="3">
    <location>
        <begin position="84"/>
        <end position="193"/>
    </location>
</feature>
<protein>
    <recommendedName>
        <fullName evidence="2">Anti-sigma factor antagonist</fullName>
    </recommendedName>
</protein>
<gene>
    <name evidence="4" type="ORF">SYN_02356</name>
</gene>
<dbReference type="Pfam" id="PF01740">
    <property type="entry name" value="STAS"/>
    <property type="match status" value="1"/>
</dbReference>
<sequence>MFRMRHYRISFLFMHHNHLPSMPFAHRWFKRSSASLCIHLMAIIRPRKACENVSEMHIRTLLYLPGRQTAFCHFQTPGNRRVAMEILSRTENNITVVTVTGRMDALTAPDYQDKLNELIAKGATTFVVDFEGLDYIGSAGLRGILSTAKALKGKGGEVHFANVKGAVKEVFETSGFDSIFQIHDSVASALEGIG</sequence>
<keyword evidence="5" id="KW-1185">Reference proteome</keyword>
<proteinExistence type="inferred from homology"/>
<dbReference type="STRING" id="56780.SYN_02356"/>
<dbReference type="InterPro" id="IPR036513">
    <property type="entry name" value="STAS_dom_sf"/>
</dbReference>
<evidence type="ECO:0000313" key="4">
    <source>
        <dbReference type="EMBL" id="ABC76370.1"/>
    </source>
</evidence>
<dbReference type="PANTHER" id="PTHR33495">
    <property type="entry name" value="ANTI-SIGMA FACTOR ANTAGONIST TM_1081-RELATED-RELATED"/>
    <property type="match status" value="1"/>
</dbReference>